<accession>A0A432M2D0</accession>
<evidence type="ECO:0000313" key="2">
    <source>
        <dbReference type="Proteomes" id="UP000274358"/>
    </source>
</evidence>
<evidence type="ECO:0000313" key="1">
    <source>
        <dbReference type="EMBL" id="RUL72436.1"/>
    </source>
</evidence>
<evidence type="ECO:0008006" key="3">
    <source>
        <dbReference type="Google" id="ProtNLM"/>
    </source>
</evidence>
<dbReference type="InterPro" id="IPR011044">
    <property type="entry name" value="Quino_amine_DH_bsu"/>
</dbReference>
<proteinExistence type="predicted"/>
<dbReference type="AlphaFoldDB" id="A0A432M2D0"/>
<gene>
    <name evidence="1" type="ORF">EKH80_17260</name>
</gene>
<name>A0A432M2D0_9GAMM</name>
<reference evidence="1 2" key="1">
    <citation type="submission" date="2018-12" db="EMBL/GenBank/DDBJ databases">
        <title>Dyella dinghuensis sp. nov. DHOA06 and Dyella choica sp. nov. 4M-K27, isolated from forest soil.</title>
        <authorList>
            <person name="Qiu L.-H."/>
            <person name="Gao Z.-H."/>
        </authorList>
    </citation>
    <scope>NUCLEOTIDE SEQUENCE [LARGE SCALE GENOMIC DNA]</scope>
    <source>
        <strain evidence="1 2">4M-K27</strain>
    </source>
</reference>
<protein>
    <recommendedName>
        <fullName evidence="3">WD40 repeat domain-containing protein</fullName>
    </recommendedName>
</protein>
<sequence>MRHKRGMWKWAVAIVVILVSVRGAQSLREVRQASTIDVLDTVQLSYVLLPGDARWSARAFGADFDVTPTSAMIFRHGDSLYGVNEDGKFATLPVQGTVPASFAVDNQGTLLVQREGYLGRLTESGAIDDALPLPYEDMRLAHSSLDGMVYLFGGGDGDYRVYSFADDGSMRILLSVPQPIVGVADCVDAVYAATDRQIFRMGKDAIRLVLNLPENGETIVSVAASTDGKVVFFSTTAKVYALHGAGAVAIVGNSGGALRLRNDTLYVLDDERKLLYKVRPATMQLFGGHSS</sequence>
<dbReference type="Proteomes" id="UP000274358">
    <property type="component" value="Unassembled WGS sequence"/>
</dbReference>
<dbReference type="EMBL" id="RYYV01000015">
    <property type="protein sequence ID" value="RUL72436.1"/>
    <property type="molecule type" value="Genomic_DNA"/>
</dbReference>
<dbReference type="RefSeq" id="WP_126686033.1">
    <property type="nucleotide sequence ID" value="NZ_RYYV01000015.1"/>
</dbReference>
<keyword evidence="2" id="KW-1185">Reference proteome</keyword>
<comment type="caution">
    <text evidence="1">The sequence shown here is derived from an EMBL/GenBank/DDBJ whole genome shotgun (WGS) entry which is preliminary data.</text>
</comment>
<dbReference type="SUPFAM" id="SSF50969">
    <property type="entry name" value="YVTN repeat-like/Quinoprotein amine dehydrogenase"/>
    <property type="match status" value="1"/>
</dbReference>
<organism evidence="1 2">
    <name type="scientific">Dyella choica</name>
    <dbReference type="NCBI Taxonomy" id="1927959"/>
    <lineage>
        <taxon>Bacteria</taxon>
        <taxon>Pseudomonadati</taxon>
        <taxon>Pseudomonadota</taxon>
        <taxon>Gammaproteobacteria</taxon>
        <taxon>Lysobacterales</taxon>
        <taxon>Rhodanobacteraceae</taxon>
        <taxon>Dyella</taxon>
    </lineage>
</organism>